<dbReference type="PRINTS" id="PR00131">
    <property type="entry name" value="GLHYDRLASE1"/>
</dbReference>
<comment type="caution">
    <text evidence="7">The sequence shown here is derived from an EMBL/GenBank/DDBJ whole genome shotgun (WGS) entry which is preliminary data.</text>
</comment>
<dbReference type="PANTHER" id="PTHR10353">
    <property type="entry name" value="GLYCOSYL HYDROLASE"/>
    <property type="match status" value="1"/>
</dbReference>
<proteinExistence type="inferred from homology"/>
<organism evidence="7 8">
    <name type="scientific">Loxostege sticticalis</name>
    <name type="common">Beet webworm moth</name>
    <dbReference type="NCBI Taxonomy" id="481309"/>
    <lineage>
        <taxon>Eukaryota</taxon>
        <taxon>Metazoa</taxon>
        <taxon>Ecdysozoa</taxon>
        <taxon>Arthropoda</taxon>
        <taxon>Hexapoda</taxon>
        <taxon>Insecta</taxon>
        <taxon>Pterygota</taxon>
        <taxon>Neoptera</taxon>
        <taxon>Endopterygota</taxon>
        <taxon>Lepidoptera</taxon>
        <taxon>Glossata</taxon>
        <taxon>Ditrysia</taxon>
        <taxon>Pyraloidea</taxon>
        <taxon>Crambidae</taxon>
        <taxon>Pyraustinae</taxon>
        <taxon>Loxostege</taxon>
    </lineage>
</organism>
<evidence type="ECO:0000313" key="8">
    <source>
        <dbReference type="Proteomes" id="UP001549921"/>
    </source>
</evidence>
<gene>
    <name evidence="7" type="ORF">ABMA28_017171</name>
</gene>
<evidence type="ECO:0000256" key="1">
    <source>
        <dbReference type="ARBA" id="ARBA00010838"/>
    </source>
</evidence>
<dbReference type="SUPFAM" id="SSF51445">
    <property type="entry name" value="(Trans)glycosidases"/>
    <property type="match status" value="1"/>
</dbReference>
<sequence length="514" mass="59761">MKINLKTIRSLYLFYISFYIWPSTRMDRYKSADFGETFMFGVSTSAYHSRKTESIWDKYLHDNPDVVADGRNGDVASDSYHNYERDVEMLREIGVDHYRFSISWPRVLPSGFPNEINEQAFQYYDNLINELLTYKIEPMVTLYHFDLPQRLQDLGGWANPLSIEWFEDYAKVVFDRYADKVKFWITINQPNSICVDGYGDKVMAPAVDAKGIGEYICIKNVLLAHAKAYRLYERDYKKKYNGNVGIAISVNWASPINNKTVNAQAAELYRAFTIDMYIHPIWSTYGDFPQPVKDAVAKKSLEQGYPRSRLPSFTAEEKRLLKKSADFLGVNHYTTFLVKPAKKQFPDPSFDGDINVEISQDDIWTSGKSVWLKSYPFGLYKALLHINQNYEYPPIFITEHGWSTNPGLWDQTRVNVLREYLKVLLFSIEDGAQVKGYTVWSLMDNVEWTSGTSERFGLYEVDFDSETKNRTARLSALAYRHIIEERIIDDWTPPSLKIDVSDRSLKRAKRKTEL</sequence>
<evidence type="ECO:0000256" key="4">
    <source>
        <dbReference type="ARBA" id="ARBA00023180"/>
    </source>
</evidence>
<comment type="subunit">
    <text evidence="2">Homodimer.</text>
</comment>
<reference evidence="7 8" key="1">
    <citation type="submission" date="2024-06" db="EMBL/GenBank/DDBJ databases">
        <title>A chromosome-level genome assembly of beet webworm, Loxostege sticticalis.</title>
        <authorList>
            <person name="Zhang Y."/>
        </authorList>
    </citation>
    <scope>NUCLEOTIDE SEQUENCE [LARGE SCALE GENOMIC DNA]</scope>
    <source>
        <strain evidence="7">AQ028</strain>
        <tissue evidence="7">Male pupae</tissue>
    </source>
</reference>
<dbReference type="FunFam" id="3.20.20.80:FF:000013">
    <property type="entry name" value="lactase-phlorizin hydrolase"/>
    <property type="match status" value="1"/>
</dbReference>
<keyword evidence="4" id="KW-0325">Glycoprotein</keyword>
<dbReference type="Pfam" id="PF00232">
    <property type="entry name" value="Glyco_hydro_1"/>
    <property type="match status" value="1"/>
</dbReference>
<evidence type="ECO:0000256" key="2">
    <source>
        <dbReference type="ARBA" id="ARBA00011738"/>
    </source>
</evidence>
<evidence type="ECO:0000256" key="3">
    <source>
        <dbReference type="ARBA" id="ARBA00022801"/>
    </source>
</evidence>
<dbReference type="AlphaFoldDB" id="A0ABD0S2F8"/>
<evidence type="ECO:0000313" key="7">
    <source>
        <dbReference type="EMBL" id="KAL0803442.1"/>
    </source>
</evidence>
<evidence type="ECO:0000256" key="6">
    <source>
        <dbReference type="RuleBase" id="RU003690"/>
    </source>
</evidence>
<evidence type="ECO:0008006" key="9">
    <source>
        <dbReference type="Google" id="ProtNLM"/>
    </source>
</evidence>
<dbReference type="InterPro" id="IPR001360">
    <property type="entry name" value="Glyco_hydro_1"/>
</dbReference>
<dbReference type="EMBL" id="JBEDNZ010000032">
    <property type="protein sequence ID" value="KAL0803442.1"/>
    <property type="molecule type" value="Genomic_DNA"/>
</dbReference>
<keyword evidence="3" id="KW-0378">Hydrolase</keyword>
<evidence type="ECO:0000256" key="5">
    <source>
        <dbReference type="ARBA" id="ARBA00023295"/>
    </source>
</evidence>
<accession>A0ABD0S2F8</accession>
<protein>
    <recommendedName>
        <fullName evidence="9">Myrosinase 1-like</fullName>
    </recommendedName>
</protein>
<keyword evidence="5" id="KW-0326">Glycosidase</keyword>
<dbReference type="PANTHER" id="PTHR10353:SF36">
    <property type="entry name" value="LP05116P"/>
    <property type="match status" value="1"/>
</dbReference>
<dbReference type="Proteomes" id="UP001549921">
    <property type="component" value="Unassembled WGS sequence"/>
</dbReference>
<comment type="similarity">
    <text evidence="1 6">Belongs to the glycosyl hydrolase 1 family.</text>
</comment>
<dbReference type="GO" id="GO:0016798">
    <property type="term" value="F:hydrolase activity, acting on glycosyl bonds"/>
    <property type="evidence" value="ECO:0007669"/>
    <property type="project" value="UniProtKB-KW"/>
</dbReference>
<dbReference type="Gene3D" id="3.20.20.80">
    <property type="entry name" value="Glycosidases"/>
    <property type="match status" value="1"/>
</dbReference>
<dbReference type="InterPro" id="IPR017853">
    <property type="entry name" value="GH"/>
</dbReference>
<name>A0ABD0S2F8_LOXSC</name>